<feature type="transmembrane region" description="Helical" evidence="13">
    <location>
        <begin position="470"/>
        <end position="494"/>
    </location>
</feature>
<evidence type="ECO:0000256" key="12">
    <source>
        <dbReference type="ARBA" id="ARBA00023303"/>
    </source>
</evidence>
<keyword evidence="2" id="KW-0813">Transport</keyword>
<evidence type="ECO:0000256" key="6">
    <source>
        <dbReference type="ARBA" id="ARBA00022882"/>
    </source>
</evidence>
<evidence type="ECO:0000313" key="17">
    <source>
        <dbReference type="Proteomes" id="UP000681720"/>
    </source>
</evidence>
<keyword evidence="12" id="KW-0407">Ion channel</keyword>
<dbReference type="Gene3D" id="3.30.710.10">
    <property type="entry name" value="Potassium Channel Kv1.1, Chain A"/>
    <property type="match status" value="1"/>
</dbReference>
<evidence type="ECO:0000313" key="15">
    <source>
        <dbReference type="EMBL" id="CAF3984337.1"/>
    </source>
</evidence>
<dbReference type="PRINTS" id="PR01491">
    <property type="entry name" value="KVCHANNEL"/>
</dbReference>
<evidence type="ECO:0000256" key="2">
    <source>
        <dbReference type="ARBA" id="ARBA00022448"/>
    </source>
</evidence>
<feature type="transmembrane region" description="Helical" evidence="13">
    <location>
        <begin position="251"/>
        <end position="272"/>
    </location>
</feature>
<dbReference type="FunFam" id="3.30.710.10:FF:000053">
    <property type="entry name" value="potassium voltage-gated channel subfamily A member 4"/>
    <property type="match status" value="1"/>
</dbReference>
<evidence type="ECO:0000256" key="8">
    <source>
        <dbReference type="ARBA" id="ARBA00022989"/>
    </source>
</evidence>
<dbReference type="GO" id="GO:0008076">
    <property type="term" value="C:voltage-gated potassium channel complex"/>
    <property type="evidence" value="ECO:0007669"/>
    <property type="project" value="InterPro"/>
</dbReference>
<evidence type="ECO:0000256" key="9">
    <source>
        <dbReference type="ARBA" id="ARBA00023065"/>
    </source>
</evidence>
<keyword evidence="9" id="KW-0406">Ion transport</keyword>
<organism evidence="15 17">
    <name type="scientific">Rotaria magnacalcarata</name>
    <dbReference type="NCBI Taxonomy" id="392030"/>
    <lineage>
        <taxon>Eukaryota</taxon>
        <taxon>Metazoa</taxon>
        <taxon>Spiralia</taxon>
        <taxon>Gnathifera</taxon>
        <taxon>Rotifera</taxon>
        <taxon>Eurotatoria</taxon>
        <taxon>Bdelloidea</taxon>
        <taxon>Philodinida</taxon>
        <taxon>Philodinidae</taxon>
        <taxon>Rotaria</taxon>
    </lineage>
</organism>
<reference evidence="15" key="1">
    <citation type="submission" date="2021-02" db="EMBL/GenBank/DDBJ databases">
        <authorList>
            <person name="Nowell W R."/>
        </authorList>
    </citation>
    <scope>NUCLEOTIDE SEQUENCE</scope>
</reference>
<dbReference type="InterPro" id="IPR027359">
    <property type="entry name" value="Volt_channel_dom_sf"/>
</dbReference>
<evidence type="ECO:0000256" key="11">
    <source>
        <dbReference type="ARBA" id="ARBA00023180"/>
    </source>
</evidence>
<dbReference type="PANTHER" id="PTHR11537:SF113">
    <property type="entry name" value="POTASSIUM VOLTAGE-GATED CHANNEL PROTEIN SHAKER"/>
    <property type="match status" value="1"/>
</dbReference>
<keyword evidence="7" id="KW-0630">Potassium</keyword>
<keyword evidence="4 13" id="KW-0812">Transmembrane</keyword>
<dbReference type="SUPFAM" id="SSF54695">
    <property type="entry name" value="POZ domain"/>
    <property type="match status" value="1"/>
</dbReference>
<feature type="transmembrane region" description="Helical" evidence="13">
    <location>
        <begin position="163"/>
        <end position="184"/>
    </location>
</feature>
<dbReference type="Pfam" id="PF02214">
    <property type="entry name" value="BTB_2"/>
    <property type="match status" value="1"/>
</dbReference>
<dbReference type="SMART" id="SM00225">
    <property type="entry name" value="BTB"/>
    <property type="match status" value="1"/>
</dbReference>
<dbReference type="InterPro" id="IPR005821">
    <property type="entry name" value="Ion_trans_dom"/>
</dbReference>
<keyword evidence="6" id="KW-0851">Voltage-gated channel</keyword>
<keyword evidence="5" id="KW-0631">Potassium channel</keyword>
<proteinExistence type="predicted"/>
<keyword evidence="11" id="KW-0325">Glycoprotein</keyword>
<dbReference type="InterPro" id="IPR011333">
    <property type="entry name" value="SKP1/BTB/POZ_sf"/>
</dbReference>
<protein>
    <recommendedName>
        <fullName evidence="14">BTB domain-containing protein</fullName>
    </recommendedName>
</protein>
<dbReference type="InterPro" id="IPR003968">
    <property type="entry name" value="K_chnl_volt-dep_Kv"/>
</dbReference>
<dbReference type="GO" id="GO:0001508">
    <property type="term" value="P:action potential"/>
    <property type="evidence" value="ECO:0007669"/>
    <property type="project" value="TreeGrafter"/>
</dbReference>
<dbReference type="InterPro" id="IPR028325">
    <property type="entry name" value="VG_K_chnl"/>
</dbReference>
<evidence type="ECO:0000256" key="5">
    <source>
        <dbReference type="ARBA" id="ARBA00022826"/>
    </source>
</evidence>
<sequence>MTARAFSRPLEEELTVEEQLEASKHPDFESCERVVINVSGLKFETQLQTLNNFPRTLLGNPSRRIRFFDPLRNEYFFDRNRPSFDAILYYYQSNGRLRRPNHVPIDVFTEEIKFFELGEDAFNKFREDEGFIKEEERILPKPEVQRKVWLLFEYPETSQWARVIAIISVTVILMSIVIFCLETLPKFKRYRVRPADNTSYDSSRLTIEEDDIPELTEPFFIIETCCIVWFSFELLVRLFSSPMKLVFLKSMMNIIDIVAIVPYFITLFTILAEEKAKSNQAMSLAILRVIRLVRVFRIFKLSRHSKGLQILGQTLRAIIIFLANRSESIEDSTYQIQPQSVCINNFDELYITSDDHFIGQVLYRYDQLQLACDCQTLVNHIAYKIYWTINNKTYNEYNDSNRIQLIVDINTVRAPVTFVACHCIFIESNRTKTERNYEYKLLIDLESEPSLKPIAYTVELSMVKQKFQDFIHLHFAVILSFIFVLIATICPLMILNSTHFIKYLISD</sequence>
<dbReference type="Gene3D" id="1.20.120.350">
    <property type="entry name" value="Voltage-gated potassium channels. Chain C"/>
    <property type="match status" value="1"/>
</dbReference>
<dbReference type="InterPro" id="IPR003131">
    <property type="entry name" value="T1-type_BTB"/>
</dbReference>
<evidence type="ECO:0000256" key="4">
    <source>
        <dbReference type="ARBA" id="ARBA00022692"/>
    </source>
</evidence>
<comment type="subcellular location">
    <subcellularLocation>
        <location evidence="1">Membrane</location>
        <topology evidence="1">Multi-pass membrane protein</topology>
    </subcellularLocation>
</comment>
<feature type="transmembrane region" description="Helical" evidence="13">
    <location>
        <begin position="219"/>
        <end position="239"/>
    </location>
</feature>
<dbReference type="FunFam" id="1.20.120.350:FF:000028">
    <property type="entry name" value="Potassium voltage-gated channel subfamily a member"/>
    <property type="match status" value="1"/>
</dbReference>
<dbReference type="PRINTS" id="PR01496">
    <property type="entry name" value="SHAKERCHANEL"/>
</dbReference>
<keyword evidence="8 13" id="KW-1133">Transmembrane helix</keyword>
<evidence type="ECO:0000256" key="3">
    <source>
        <dbReference type="ARBA" id="ARBA00022538"/>
    </source>
</evidence>
<dbReference type="AlphaFoldDB" id="A0A8S2N479"/>
<evidence type="ECO:0000313" key="16">
    <source>
        <dbReference type="EMBL" id="CAF4119625.1"/>
    </source>
</evidence>
<dbReference type="InterPro" id="IPR000210">
    <property type="entry name" value="BTB/POZ_dom"/>
</dbReference>
<dbReference type="InterPro" id="IPR003972">
    <property type="entry name" value="K_chnl_volt-dep_Kv1"/>
</dbReference>
<evidence type="ECO:0000256" key="1">
    <source>
        <dbReference type="ARBA" id="ARBA00004141"/>
    </source>
</evidence>
<dbReference type="GO" id="GO:0051260">
    <property type="term" value="P:protein homooligomerization"/>
    <property type="evidence" value="ECO:0007669"/>
    <property type="project" value="InterPro"/>
</dbReference>
<dbReference type="Pfam" id="PF00520">
    <property type="entry name" value="Ion_trans"/>
    <property type="match status" value="1"/>
</dbReference>
<feature type="domain" description="BTB" evidence="14">
    <location>
        <begin position="32"/>
        <end position="132"/>
    </location>
</feature>
<dbReference type="PANTHER" id="PTHR11537">
    <property type="entry name" value="VOLTAGE-GATED POTASSIUM CHANNEL"/>
    <property type="match status" value="1"/>
</dbReference>
<name>A0A8S2N479_9BILA</name>
<accession>A0A8S2N479</accession>
<dbReference type="PRINTS" id="PR00169">
    <property type="entry name" value="KCHANNEL"/>
</dbReference>
<dbReference type="EMBL" id="CAJOBH010008657">
    <property type="protein sequence ID" value="CAF4119625.1"/>
    <property type="molecule type" value="Genomic_DNA"/>
</dbReference>
<dbReference type="SUPFAM" id="SSF81324">
    <property type="entry name" value="Voltage-gated potassium channels"/>
    <property type="match status" value="1"/>
</dbReference>
<keyword evidence="3" id="KW-0633">Potassium transport</keyword>
<dbReference type="GO" id="GO:0005251">
    <property type="term" value="F:delayed rectifier potassium channel activity"/>
    <property type="evidence" value="ECO:0007669"/>
    <property type="project" value="TreeGrafter"/>
</dbReference>
<gene>
    <name evidence="16" type="ORF">BYL167_LOCUS20009</name>
    <name evidence="15" type="ORF">GIL414_LOCUS10854</name>
</gene>
<comment type="caution">
    <text evidence="15">The sequence shown here is derived from an EMBL/GenBank/DDBJ whole genome shotgun (WGS) entry which is preliminary data.</text>
</comment>
<evidence type="ECO:0000256" key="13">
    <source>
        <dbReference type="SAM" id="Phobius"/>
    </source>
</evidence>
<evidence type="ECO:0000256" key="10">
    <source>
        <dbReference type="ARBA" id="ARBA00023136"/>
    </source>
</evidence>
<keyword evidence="10 13" id="KW-0472">Membrane</keyword>
<dbReference type="Proteomes" id="UP000681720">
    <property type="component" value="Unassembled WGS sequence"/>
</dbReference>
<dbReference type="EMBL" id="CAJOBJ010003963">
    <property type="protein sequence ID" value="CAF3984337.1"/>
    <property type="molecule type" value="Genomic_DNA"/>
</dbReference>
<evidence type="ECO:0000256" key="7">
    <source>
        <dbReference type="ARBA" id="ARBA00022958"/>
    </source>
</evidence>
<evidence type="ECO:0000259" key="14">
    <source>
        <dbReference type="SMART" id="SM00225"/>
    </source>
</evidence>
<dbReference type="Proteomes" id="UP000681967">
    <property type="component" value="Unassembled WGS sequence"/>
</dbReference>